<gene>
    <name evidence="3" type="ORF">JOF28_001571</name>
</gene>
<feature type="domain" description="Fumarylacetoacetase-like C-terminal" evidence="2">
    <location>
        <begin position="30"/>
        <end position="234"/>
    </location>
</feature>
<evidence type="ECO:0000313" key="3">
    <source>
        <dbReference type="EMBL" id="MBP1326339.1"/>
    </source>
</evidence>
<dbReference type="EMBL" id="JAFIDA010000001">
    <property type="protein sequence ID" value="MBP1326339.1"/>
    <property type="molecule type" value="Genomic_DNA"/>
</dbReference>
<evidence type="ECO:0000259" key="2">
    <source>
        <dbReference type="Pfam" id="PF01557"/>
    </source>
</evidence>
<dbReference type="PANTHER" id="PTHR11820">
    <property type="entry name" value="ACYLPYRUVASE"/>
    <property type="match status" value="1"/>
</dbReference>
<evidence type="ECO:0000256" key="1">
    <source>
        <dbReference type="ARBA" id="ARBA00022723"/>
    </source>
</evidence>
<dbReference type="GO" id="GO:0003824">
    <property type="term" value="F:catalytic activity"/>
    <property type="evidence" value="ECO:0007669"/>
    <property type="project" value="InterPro"/>
</dbReference>
<dbReference type="GO" id="GO:0046872">
    <property type="term" value="F:metal ion binding"/>
    <property type="evidence" value="ECO:0007669"/>
    <property type="project" value="UniProtKB-KW"/>
</dbReference>
<dbReference type="Pfam" id="PF01557">
    <property type="entry name" value="FAA_hydrolase"/>
    <property type="match status" value="1"/>
</dbReference>
<reference evidence="3" key="1">
    <citation type="submission" date="2021-02" db="EMBL/GenBank/DDBJ databases">
        <title>Sequencing the genomes of 1000 actinobacteria strains.</title>
        <authorList>
            <person name="Klenk H.-P."/>
        </authorList>
    </citation>
    <scope>NUCLEOTIDE SEQUENCE</scope>
    <source>
        <strain evidence="3">DSM 22850</strain>
    </source>
</reference>
<keyword evidence="4" id="KW-1185">Reference proteome</keyword>
<dbReference type="Proteomes" id="UP000675163">
    <property type="component" value="Unassembled WGS sequence"/>
</dbReference>
<proteinExistence type="predicted"/>
<dbReference type="InterPro" id="IPR036663">
    <property type="entry name" value="Fumarylacetoacetase_C_sf"/>
</dbReference>
<accession>A0A940T407</accession>
<dbReference type="PANTHER" id="PTHR11820:SF112">
    <property type="entry name" value="FUMARYLACETOACETATE HYDROLASE FAMILY PROTEIN (AFU_ORTHOLOGUE AFUA_1G02370)-RELATED"/>
    <property type="match status" value="1"/>
</dbReference>
<keyword evidence="1" id="KW-0479">Metal-binding</keyword>
<organism evidence="3 4">
    <name type="scientific">Leucobacter exalbidus</name>
    <dbReference type="NCBI Taxonomy" id="662960"/>
    <lineage>
        <taxon>Bacteria</taxon>
        <taxon>Bacillati</taxon>
        <taxon>Actinomycetota</taxon>
        <taxon>Actinomycetes</taxon>
        <taxon>Micrococcales</taxon>
        <taxon>Microbacteriaceae</taxon>
        <taxon>Leucobacter</taxon>
    </lineage>
</organism>
<dbReference type="AlphaFoldDB" id="A0A940T407"/>
<protein>
    <submittedName>
        <fullName evidence="3">2-keto-4-pentenoate hydratase/2-oxohepta-3-ene-1,7-dioic acid hydratase in catechol pathway</fullName>
    </submittedName>
</protein>
<dbReference type="Gene3D" id="3.90.850.10">
    <property type="entry name" value="Fumarylacetoacetase-like, C-terminal domain"/>
    <property type="match status" value="1"/>
</dbReference>
<evidence type="ECO:0000313" key="4">
    <source>
        <dbReference type="Proteomes" id="UP000675163"/>
    </source>
</evidence>
<name>A0A940T407_9MICO</name>
<dbReference type="RefSeq" id="WP_209705267.1">
    <property type="nucleotide sequence ID" value="NZ_JAFIDA010000001.1"/>
</dbReference>
<dbReference type="InterPro" id="IPR011234">
    <property type="entry name" value="Fumarylacetoacetase-like_C"/>
</dbReference>
<sequence>MPERAEQVLENPKQAVEDTTFHTLIDNPGKIVCAGVNYRSHQDETGRADVPHPTIFIRWADTLAPHGVDLTLPPSDMYDYEGEIAIVLAEDAYRVPREEAWKYVAGYALFNDLSARDWQRHTGQWSPGKNFPESGAFGPYYVPADKVESIDDVVLETRVNGEIRQQARVEKLLFDIPELIEYITSFTALSAGDVIATGTPGGVGLFMTPPTFLKDGDVVEVEATGMGVLSNRIVA</sequence>
<dbReference type="SUPFAM" id="SSF56529">
    <property type="entry name" value="FAH"/>
    <property type="match status" value="1"/>
</dbReference>
<comment type="caution">
    <text evidence="3">The sequence shown here is derived from an EMBL/GenBank/DDBJ whole genome shotgun (WGS) entry which is preliminary data.</text>
</comment>